<evidence type="ECO:0000313" key="5">
    <source>
        <dbReference type="Proteomes" id="UP000886520"/>
    </source>
</evidence>
<dbReference type="Proteomes" id="UP000886520">
    <property type="component" value="Chromosome 3"/>
</dbReference>
<evidence type="ECO:0000256" key="2">
    <source>
        <dbReference type="SAM" id="MobiDB-lite"/>
    </source>
</evidence>
<dbReference type="OrthoDB" id="689350at2759"/>
<evidence type="ECO:0000256" key="1">
    <source>
        <dbReference type="ARBA" id="ARBA00022723"/>
    </source>
</evidence>
<feature type="region of interest" description="Disordered" evidence="2">
    <location>
        <begin position="1"/>
        <end position="45"/>
    </location>
</feature>
<comment type="caution">
    <text evidence="4">The sequence shown here is derived from an EMBL/GenBank/DDBJ whole genome shotgun (WGS) entry which is preliminary data.</text>
</comment>
<accession>A0A9D4ZRH5</accession>
<proteinExistence type="predicted"/>
<protein>
    <recommendedName>
        <fullName evidence="3">HMA domain-containing protein</fullName>
    </recommendedName>
</protein>
<dbReference type="EMBL" id="JABFUD020000002">
    <property type="protein sequence ID" value="KAI5083321.1"/>
    <property type="molecule type" value="Genomic_DNA"/>
</dbReference>
<dbReference type="PANTHER" id="PTHR22814">
    <property type="entry name" value="COPPER TRANSPORT PROTEIN ATOX1-RELATED"/>
    <property type="match status" value="1"/>
</dbReference>
<reference evidence="4" key="1">
    <citation type="submission" date="2021-01" db="EMBL/GenBank/DDBJ databases">
        <title>Adiantum capillus-veneris genome.</title>
        <authorList>
            <person name="Fang Y."/>
            <person name="Liao Q."/>
        </authorList>
    </citation>
    <scope>NUCLEOTIDE SEQUENCE</scope>
    <source>
        <strain evidence="4">H3</strain>
        <tissue evidence="4">Leaf</tissue>
    </source>
</reference>
<feature type="compositionally biased region" description="Basic and acidic residues" evidence="2">
    <location>
        <begin position="25"/>
        <end position="42"/>
    </location>
</feature>
<gene>
    <name evidence="4" type="ORF">GOP47_0003064</name>
</gene>
<dbReference type="InterPro" id="IPR006121">
    <property type="entry name" value="HMA_dom"/>
</dbReference>
<feature type="domain" description="HMA" evidence="3">
    <location>
        <begin position="53"/>
        <end position="116"/>
    </location>
</feature>
<dbReference type="AlphaFoldDB" id="A0A9D4ZRH5"/>
<keyword evidence="1" id="KW-0479">Metal-binding</keyword>
<dbReference type="Gene3D" id="3.30.70.100">
    <property type="match status" value="1"/>
</dbReference>
<dbReference type="InterPro" id="IPR036163">
    <property type="entry name" value="HMA_dom_sf"/>
</dbReference>
<dbReference type="PROSITE" id="PS50846">
    <property type="entry name" value="HMA_2"/>
    <property type="match status" value="1"/>
</dbReference>
<evidence type="ECO:0000313" key="4">
    <source>
        <dbReference type="EMBL" id="KAI5083321.1"/>
    </source>
</evidence>
<dbReference type="PANTHER" id="PTHR22814:SF336">
    <property type="entry name" value="HEAVY METAL-ASSOCIATED ISOPRENYLATED PLANT PROTEIN 23"/>
    <property type="match status" value="1"/>
</dbReference>
<dbReference type="SUPFAM" id="SSF55008">
    <property type="entry name" value="HMA, heavy metal-associated domain"/>
    <property type="match status" value="1"/>
</dbReference>
<evidence type="ECO:0000259" key="3">
    <source>
        <dbReference type="PROSITE" id="PS50846"/>
    </source>
</evidence>
<dbReference type="CDD" id="cd00371">
    <property type="entry name" value="HMA"/>
    <property type="match status" value="1"/>
</dbReference>
<keyword evidence="5" id="KW-1185">Reference proteome</keyword>
<sequence length="187" mass="20233">MTSVGEEELKGFNVGKKGRGVQRGSEGKADAHTEQQSRERKGYSLSACSPTMTQSFTFKVSIDCDACRKRVKKALNGIQGVETIDVDMKNEKVTVVGSVDPKVLVKCLQKIGKKVDLQGGKGHYIPDSDHLDDLSSFNSNFNFGKVGNKSKNGPKGKLLSSDADGDEATEVNSHIFSDENANSCRVM</sequence>
<name>A0A9D4ZRH5_ADICA</name>
<dbReference type="Pfam" id="PF00403">
    <property type="entry name" value="HMA"/>
    <property type="match status" value="1"/>
</dbReference>
<organism evidence="4 5">
    <name type="scientific">Adiantum capillus-veneris</name>
    <name type="common">Maidenhair fern</name>
    <dbReference type="NCBI Taxonomy" id="13818"/>
    <lineage>
        <taxon>Eukaryota</taxon>
        <taxon>Viridiplantae</taxon>
        <taxon>Streptophyta</taxon>
        <taxon>Embryophyta</taxon>
        <taxon>Tracheophyta</taxon>
        <taxon>Polypodiopsida</taxon>
        <taxon>Polypodiidae</taxon>
        <taxon>Polypodiales</taxon>
        <taxon>Pteridineae</taxon>
        <taxon>Pteridaceae</taxon>
        <taxon>Vittarioideae</taxon>
        <taxon>Adiantum</taxon>
    </lineage>
</organism>
<dbReference type="GO" id="GO:0046872">
    <property type="term" value="F:metal ion binding"/>
    <property type="evidence" value="ECO:0007669"/>
    <property type="project" value="UniProtKB-KW"/>
</dbReference>